<organism evidence="2 3">
    <name type="scientific">Trypanosoma theileri</name>
    <dbReference type="NCBI Taxonomy" id="67003"/>
    <lineage>
        <taxon>Eukaryota</taxon>
        <taxon>Discoba</taxon>
        <taxon>Euglenozoa</taxon>
        <taxon>Kinetoplastea</taxon>
        <taxon>Metakinetoplastina</taxon>
        <taxon>Trypanosomatida</taxon>
        <taxon>Trypanosomatidae</taxon>
        <taxon>Trypanosoma</taxon>
    </lineage>
</organism>
<dbReference type="VEuPathDB" id="TriTrypDB:TM35_000151450"/>
<name>A0A1X0NVI0_9TRYP</name>
<dbReference type="EMBL" id="NBCO01000015">
    <property type="protein sequence ID" value="ORC88714.1"/>
    <property type="molecule type" value="Genomic_DNA"/>
</dbReference>
<proteinExistence type="predicted"/>
<feature type="region of interest" description="Disordered" evidence="1">
    <location>
        <begin position="258"/>
        <end position="288"/>
    </location>
</feature>
<evidence type="ECO:0000256" key="1">
    <source>
        <dbReference type="SAM" id="MobiDB-lite"/>
    </source>
</evidence>
<comment type="caution">
    <text evidence="2">The sequence shown here is derived from an EMBL/GenBank/DDBJ whole genome shotgun (WGS) entry which is preliminary data.</text>
</comment>
<evidence type="ECO:0000313" key="3">
    <source>
        <dbReference type="Proteomes" id="UP000192257"/>
    </source>
</evidence>
<dbReference type="GeneID" id="39985577"/>
<protein>
    <submittedName>
        <fullName evidence="2">Uncharacterized protein</fullName>
    </submittedName>
</protein>
<dbReference type="AlphaFoldDB" id="A0A1X0NVI0"/>
<dbReference type="RefSeq" id="XP_028882780.1">
    <property type="nucleotide sequence ID" value="XM_029025797.1"/>
</dbReference>
<sequence>MRGKRVAPVDYSAYISSQQGEQSTFSHYTVCNRTVPYIIWDATETSPLFSSFSRNGYDPHMTLRWLRGKNEFDRQLASSRHHAFVLQRREEMEKVRQKLLHQPDAETVIRASLLAEEKGSDVERRGSAWTQCDTTLTNTDDSCYNNNNNNNNIPAATRSSEGSRLFSGRTFMPNIKSNGTTGSVRPYSATNTTATTTKRRTVCSSVSSGDSIYTVRSAVPRACVRHSCLVVQDSTKLPATMGFVSEVCLDANNNNTVDDLDNNNNNNNNNKSNSSNCKKEKKNKKKQKENRINIVESLPSCGLTDNIHLSRFYDARLMRVLRESTATC</sequence>
<keyword evidence="3" id="KW-1185">Reference proteome</keyword>
<feature type="compositionally biased region" description="Basic residues" evidence="1">
    <location>
        <begin position="279"/>
        <end position="288"/>
    </location>
</feature>
<gene>
    <name evidence="2" type="ORF">TM35_000151450</name>
</gene>
<dbReference type="OrthoDB" id="252060at2759"/>
<dbReference type="Proteomes" id="UP000192257">
    <property type="component" value="Unassembled WGS sequence"/>
</dbReference>
<reference evidence="2 3" key="1">
    <citation type="submission" date="2017-03" db="EMBL/GenBank/DDBJ databases">
        <title>An alternative strategy for trypanosome survival in the mammalian bloodstream revealed through genome and transcriptome analysis of the ubiquitous bovine parasite Trypanosoma (Megatrypanum) theileri.</title>
        <authorList>
            <person name="Kelly S."/>
            <person name="Ivens A."/>
            <person name="Mott A."/>
            <person name="O'Neill E."/>
            <person name="Emms D."/>
            <person name="Macleod O."/>
            <person name="Voorheis P."/>
            <person name="Matthews J."/>
            <person name="Matthews K."/>
            <person name="Carrington M."/>
        </authorList>
    </citation>
    <scope>NUCLEOTIDE SEQUENCE [LARGE SCALE GENOMIC DNA]</scope>
    <source>
        <strain evidence="2">Edinburgh</strain>
    </source>
</reference>
<feature type="compositionally biased region" description="Low complexity" evidence="1">
    <location>
        <begin position="258"/>
        <end position="276"/>
    </location>
</feature>
<evidence type="ECO:0000313" key="2">
    <source>
        <dbReference type="EMBL" id="ORC88714.1"/>
    </source>
</evidence>
<accession>A0A1X0NVI0</accession>